<sequence>MVTMFILNLGFFLNAGFDQVFNFTNDSVNSVIDILDTYIYRLGLVNGQYSLATAVGVLKGIIGVLLVLITHFISKKLTGEGVW</sequence>
<name>A0A645FXL5_9ZZZZ</name>
<evidence type="ECO:0000313" key="6">
    <source>
        <dbReference type="EMBL" id="MPN19278.1"/>
    </source>
</evidence>
<evidence type="ECO:0000256" key="1">
    <source>
        <dbReference type="ARBA" id="ARBA00004141"/>
    </source>
</evidence>
<dbReference type="InterPro" id="IPR035906">
    <property type="entry name" value="MetI-like_sf"/>
</dbReference>
<evidence type="ECO:0000256" key="5">
    <source>
        <dbReference type="SAM" id="Phobius"/>
    </source>
</evidence>
<proteinExistence type="predicted"/>
<evidence type="ECO:0000256" key="2">
    <source>
        <dbReference type="ARBA" id="ARBA00022692"/>
    </source>
</evidence>
<comment type="caution">
    <text evidence="6">The sequence shown here is derived from an EMBL/GenBank/DDBJ whole genome shotgun (WGS) entry which is preliminary data.</text>
</comment>
<reference evidence="6" key="1">
    <citation type="submission" date="2019-08" db="EMBL/GenBank/DDBJ databases">
        <authorList>
            <person name="Kucharzyk K."/>
            <person name="Murdoch R.W."/>
            <person name="Higgins S."/>
            <person name="Loffler F."/>
        </authorList>
    </citation>
    <scope>NUCLEOTIDE SEQUENCE</scope>
</reference>
<keyword evidence="4 5" id="KW-0472">Membrane</keyword>
<feature type="transmembrane region" description="Helical" evidence="5">
    <location>
        <begin position="49"/>
        <end position="69"/>
    </location>
</feature>
<protein>
    <submittedName>
        <fullName evidence="6">Putative multiple-sugar transport system permease YteP</fullName>
    </submittedName>
</protein>
<dbReference type="GO" id="GO:0016020">
    <property type="term" value="C:membrane"/>
    <property type="evidence" value="ECO:0007669"/>
    <property type="project" value="UniProtKB-SubCell"/>
</dbReference>
<organism evidence="6">
    <name type="scientific">bioreactor metagenome</name>
    <dbReference type="NCBI Taxonomy" id="1076179"/>
    <lineage>
        <taxon>unclassified sequences</taxon>
        <taxon>metagenomes</taxon>
        <taxon>ecological metagenomes</taxon>
    </lineage>
</organism>
<keyword evidence="6" id="KW-0762">Sugar transport</keyword>
<keyword evidence="6" id="KW-0813">Transport</keyword>
<evidence type="ECO:0000256" key="3">
    <source>
        <dbReference type="ARBA" id="ARBA00022989"/>
    </source>
</evidence>
<dbReference type="SUPFAM" id="SSF161098">
    <property type="entry name" value="MetI-like"/>
    <property type="match status" value="1"/>
</dbReference>
<gene>
    <name evidence="6" type="primary">yteP_22</name>
    <name evidence="6" type="ORF">SDC9_166645</name>
</gene>
<dbReference type="EMBL" id="VSSQ01066811">
    <property type="protein sequence ID" value="MPN19278.1"/>
    <property type="molecule type" value="Genomic_DNA"/>
</dbReference>
<keyword evidence="3 5" id="KW-1133">Transmembrane helix</keyword>
<dbReference type="AlphaFoldDB" id="A0A645FXL5"/>
<keyword evidence="2 5" id="KW-0812">Transmembrane</keyword>
<accession>A0A645FXL5</accession>
<evidence type="ECO:0000256" key="4">
    <source>
        <dbReference type="ARBA" id="ARBA00023136"/>
    </source>
</evidence>
<dbReference type="Gene3D" id="1.10.3720.10">
    <property type="entry name" value="MetI-like"/>
    <property type="match status" value="1"/>
</dbReference>
<comment type="subcellular location">
    <subcellularLocation>
        <location evidence="1">Membrane</location>
        <topology evidence="1">Multi-pass membrane protein</topology>
    </subcellularLocation>
</comment>